<dbReference type="GeneID" id="65101803"/>
<reference evidence="10" key="1">
    <citation type="journal article" date="2016" name="J. Virol.">
        <title>Identification of Diverse Mycoviruses through Metatranscriptomics Characterization of the Viromes of Five Major Fungal Plant Pathogens.</title>
        <authorList>
            <person name="Marzano S.-Y.L."/>
            <person name="Nelson B.D."/>
            <person name="Ajayi-Oyetunde O."/>
            <person name="Bradley C.A."/>
            <person name="Hughes T.J."/>
            <person name="Hartman G.L."/>
            <person name="Eastburn D.M."/>
            <person name="Domier L.L."/>
        </authorList>
    </citation>
    <scope>NUCLEOTIDE SEQUENCE [LARGE SCALE GENOMIC DNA]</scope>
</reference>
<dbReference type="Pfam" id="PF01443">
    <property type="entry name" value="Viral_helicase1"/>
    <property type="match status" value="1"/>
</dbReference>
<keyword evidence="1" id="KW-0696">RNA-directed RNA polymerase</keyword>
<dbReference type="Gene3D" id="3.40.50.300">
    <property type="entry name" value="P-loop containing nucleotide triphosphate hydrolases"/>
    <property type="match status" value="2"/>
</dbReference>
<dbReference type="PROSITE" id="PS50507">
    <property type="entry name" value="RDRP_SSRNA_POS"/>
    <property type="match status" value="1"/>
</dbReference>
<dbReference type="InterPro" id="IPR001788">
    <property type="entry name" value="RNA-dep_RNA_pol_alsuvir"/>
</dbReference>
<feature type="compositionally biased region" description="Basic and acidic residues" evidence="7">
    <location>
        <begin position="3664"/>
        <end position="3678"/>
    </location>
</feature>
<keyword evidence="4" id="KW-0378">Hydrolase</keyword>
<name>A0A127AXE9_9VIRU</name>
<dbReference type="GO" id="GO:0003723">
    <property type="term" value="F:RNA binding"/>
    <property type="evidence" value="ECO:0007669"/>
    <property type="project" value="InterPro"/>
</dbReference>
<proteinExistence type="predicted"/>
<evidence type="ECO:0000256" key="3">
    <source>
        <dbReference type="ARBA" id="ARBA00022695"/>
    </source>
</evidence>
<dbReference type="RefSeq" id="YP_010086587.1">
    <property type="nucleotide sequence ID" value="NC_055462.1"/>
</dbReference>
<evidence type="ECO:0000256" key="6">
    <source>
        <dbReference type="ARBA" id="ARBA00022953"/>
    </source>
</evidence>
<dbReference type="GO" id="GO:0039694">
    <property type="term" value="P:viral RNA genome replication"/>
    <property type="evidence" value="ECO:0007669"/>
    <property type="project" value="InterPro"/>
</dbReference>
<feature type="region of interest" description="Disordered" evidence="7">
    <location>
        <begin position="800"/>
        <end position="822"/>
    </location>
</feature>
<protein>
    <submittedName>
        <fullName evidence="9">Polyprotein</fullName>
    </submittedName>
</protein>
<feature type="domain" description="RdRp catalytic" evidence="8">
    <location>
        <begin position="5002"/>
        <end position="5115"/>
    </location>
</feature>
<evidence type="ECO:0000256" key="4">
    <source>
        <dbReference type="ARBA" id="ARBA00022801"/>
    </source>
</evidence>
<evidence type="ECO:0000256" key="2">
    <source>
        <dbReference type="ARBA" id="ARBA00022679"/>
    </source>
</evidence>
<dbReference type="InterPro" id="IPR007094">
    <property type="entry name" value="RNA-dir_pol_PSvirus"/>
</dbReference>
<sequence length="5262" mass="597795">MKRVNFICTHTQTPEPASSSGVLINNANQRCSAQNPSVVKVSTKFSKIRNNSKQQALYQSYLSIDQNRKDRGKMRLHCSKVFETQEQVPETTESPDLTFLDRKIGGDSTCWHKILTNYNPTDEQAEDFFLHIINDSSFGTNEPLSLRQIYEQYTAQTGPISKQKDWDAEYCNIWMHITEMDKEVMHLHEVYKTPLVPTAPVNKNEVIMNMAQLVLYFNPNNRFKNTMQAKPLEMEKKEKAVRKGIDTRHGREGSRDSVNKVLCNVGEKKVGVLSGTKSYLLKNNFFSNMEYALDNEGGSRYRDMVDNHDTRIVNNHYAKSNYELVKTTMPSKRLIGGNYEDMDHTQFVAVDTSVQSEDKQFLTDVSTVYAYNNCAADKTTVYGECALTLGKQPWYSLNTNLNNKNLITTEFDIGTFFDYELIYFICPVVGVDTDGKLAKEGGSYAYYNNMLLVTYGSSSVVHSYSKNVANIMSGSNHLNEGEHSLTVLARKRFDFMQVIVLTPAKLEIMQLTENDEAWFEVPVIAPTLFGAIGVPDITMKRYKLNKPALNRLINKNLTGKVSYELMMEYAMAMSWYSYNKRGVELASEKFSAEELKVHVYVSRVLVTLQKLNDQIENLIYNDGPNKLLIAAFDAMTSVAMELTDADSPRSTVVRKFINAIENPIVRAGVGAKMKVWMSLDAWTMSRHIEVSTYDQPSACNHHQECLEPYTGITCLHCGYNTALNDSIWCRCCSVTLNECYHVCEFEHSGDNVCTCCHKNHSNEGEWCDCCLRKYPIQEEVEAVDPVKTIKSVVRERKKASKPVNEIEAPKENNAKPEPHKQKEAEKLPFTLDLSYAQLRQSLPEHSLNLFMGRSEIGKRYTNDEKLSLIPFVTNRHPLALLEKYELYDVNDVTVVDCGVDCCKFYLGLEFSEYRLKAVTGGKTRGLSADQIGKMLNDAALNACVIDASGLKFFRCNDGEQFACVVHTSALKDAEYKNHWLVCKVNLISADKNEMFLSNMNTVVDHNNAAVQLFRKYYNSLNDDEKLFCCYTLASKSQASIVSGFNKFEFTKERLMNSDEHDPSKGLYNYTVQSRLAKYATMLVDSMSGSINDELNQIWDINDDNCLDVLYNTECGFRDCCYKIALILSNPVGHCRTVKKLVKRSGMRVYIEVDDVRLKNGDLVFFKQGVQYKPTFVKVVAGKIDVVLTDKQSYSYIDLLIPKASVSSLLMRMYSYNEVKVDKDKLIQLYKTGKFVIGPGGSGKSTSIATWRKEEPTVSATFVAMTTGGKTSLQLKLPIDDNPQSFEKASISHINTQLVVVDEATLIRPWELALVVGPMTQKIMLAGDPTQISVIDLYASGGTRISFNAVNYAKKYSDVLTLTSTYRIGSTLVNELKLHKAMSDLNSLASHDTTFDCLWMEKFTPNEINKLAVGCNVILVFYGDQIALVNNALDFRSVKTVTTVHRYQGLESDVVMVLQMPLSRQADTHRQFGHCISAATRPVKHLKWVTIADFSSETPLHDRLGGDIGSLEYQVIEGIELHDEVHSALNSGVAKVDIKKFNPEFFTATVTEHTKLVNVSYDIDDDKVQINLKALFHTATYVVDSGGRVSTNVPDEYVKVVEDLFIKSCNVECDYVVKKKEKYISIAGSDAWILRIVAFVIKVYTANNLTYSVEHNGEKFNLQVKPSECAACGEIKVYKGDELIGGVTRDYVSLSGRLAWGESAEMVKDMLILNKGGLPDYIIDPQLSHAILTERVSTALKDFNTAVSSSFTRFLWYNKYENSLLFEEIKNTIGAKITVTNCDNMSLYPYFRKTLTGWKISKIGNNNSRIVVTRSKAKKLEAIYECLLILHERYKDDKTARYVSRFYMSAIGARNDEDRIPGMMESFDWHKSNKTATYRDLVNRQDMVKMKSVKYMPQMTYVPKNVFTFCSKFTNLDMFASNKRMTTSDPLVSAADMTLARLIRDTYPSCTVNFINHTIYTSYVLDFGLTSPSKATGEVAHTLNQDLYHNMLTNHAGHVKVDDPMYSTLLNEVEKGGKYTGLHTKPDVIVTDPTILNIDNQILLDWVYNASVVYFWVPLECHNINNTLIYAHKDSNTPFECKKEWHDAIEKGFSLNFDDVKLGVKVHTLKTFDAIRVCMIQREEVGLWAEPWLTNARYVNIMVPSFIFDLESVVSRGALLEMQLATINIDTLENLRRRLLKPDTTFDDLLVQARTLLNTTQYTTSMVRGKYEEKVHEMYRTAKIAWAIHNTENKMFSLLVDPSSIFDLLCMLPAVAAAKFIDKFKSVVSPYVSSVKAMIDTYEKKSDILKVLSKFVNSLEKLKPLQLAPTKTIVNSANQMLTRESRWVPKIKLYITKRIGLTEISWDDNCPTCDATMIGVLNNHFIKSLSKYHTMVHSSDCERAAGKTIGFEDTCDIKVVTPLLGRHGLLIRPSDLDLVKGKNIGIDTVKPKLYVNCKLILTEVNIVTKISVAYSKNCMIKIVNDVDTSELFTSTGGGSVLITEDNQRLSASTVFDVSSQDAWINSCGLSYNTRGWNVTMGEILSYNRFKLGRQLEPMELINTIDAIDSGYLTSLGFVSNGKLLQKLSNCDASVVLGEAYVDVDTGYLISDIAAYSGVRIDLSSNYAKSARESIYGRQFAKLDCLEFDFVEDMQVETKFKFKNGYDYECLNEPQHVVSSTSVLLMNRTCECGSNVIVTGGPIHPRDVKLAILSHTTSYDKGVYHLNLDTLITDKYLSVKIDRPIDTVSVTSSLDTNLEDVSAQNEDHSKDEVLNSEEVTKWFDTCDENGIKPLAKMSDLRTEYVIYTSDGTFPINDEDMLASMSATVTKTRVSAYHDSTKDEWVYRNVNVYEVDNSIKHPFEDLPKVDYVAKDLELAECLGGEMNDVVGRYKKEAEEMKVHASSCDDDNCKYKNSKGKHLFSSCDENCLTHHSIECEMKREVRASSKLLDDNGGAGTKIIADLAHKEGVLLGRHMVNTPCVRDVNTFTTDDDKSMIETMLTSVRMKLIDVANTQALEIEGTIAGDPQYSLRNMDDSKVYDYKFRFVHLYSAEADATAESHEAGKRLIEFNINLPEHKRKRDESYKYNLMAYRKNNVFEEINVPEHAQRVWVSEPAVGDFSDVEMNKSRILSKPSYYKRLNLDGKIMDRKYYYESTNFKKVLFKVLDVVDRTNNLCVNILKARQMRESPKDRLSNRLIQAETARPQLEVGLVYNSAVEVKSTSGTTIPSKDQWVLHLKDWHWLRNSSLNWDERYSIEINCRHWTLGEMLDYLYYDEKGPVINKMKGTSYQWLNHINALYCKPWTSVEVPETTNKWTKKSNGKFYDQTGPLHAELFTIPLSALWPKGTFLRVEGMKFSRDTLKLVDYGARYNAWCLLHMIATMTKNIWIPISAPSDFVTAMPVIRGMNCCSDTQPYDYSKQEPNRPMNPEHVLKNLPKKQRTSWSPEMCTLRSVYIQIAVSRDGDWSYGLCQNAYNNFRPYIAAAKHGLEQKLITPSLPLVRAIPHLPNWSGHTLTWPGTYDKSWQLGGAPFSPNTGAVVLPPNTKINYPITQEMAKRAGYLHVSDAESSLNEYYQVVKEKSKGHFDTRRAHRHTPWSERFPCGHTKSNMFNKCRHDVLPLMFSDYQDQKGLDIEPMVNDSTELIVALNYNGRKFDGTEVSWFETYMGFNLNKANGLNTLLIMERQDSESRSRNVKGKNDSTDDNDEESEDNGEEFGEKGQEDDAYDTANEDNDSLDGESDKTEQPRKTSEEQESVLSPSAQTYVEAMRQRLNDLFPNKRAMGSLGEWLPINEFEQRIEHNAQTTGLKLTGRDEIDFFIKLIGNDTKKSDLDVMLDIELRKFVDKPEKYTYNPLLGGRNNKRLALGRDLLEMENCHSVSKIYNNCPKLAEAHYDFLKNLQSKVDGLNIQEHELVHWYSLCPGIAMRSPAKLPGRHIHIGISDRKITDLGFETLELGSDPGRFGACLRVICALLANVQCTHFFHSGRPNLHVLFAEMVIGEILDDITVNTVVAPFSTCGPFLDGMVLVDTFKAKDAARYISQNIWYREIYGIDEKEFTIFGIKECWYLGDSGAWYSNMNVNKLYKSWAKGINMHLISGQIRGKFPYGMDKVIQASSGKTDQKLVNKLDPNTLKEETRGKEPLITTTKTDSHIDKTIQQVQVEVDESMSEIVPVIGGVDFHNILFGEPNSNTSLEEYKFTDNKVMETLHNPQVTRDCPFKAIEWALKYVVKLKFTSTVLRSVLKFKDFMNDDEIISRLKLIGHSFTYSGSSKSVMFSCKNNLGEVEKPFNLYVTSDQIGRTHLTVVKMAYRALPLNKEWSTFEPLAEKMNPIEPTESTLMEMEAMMMGVLPATGPMKEQLQNVNFRMNGNVARIMERSESVIETRASRAEGKWLWVSNLSPGKVYLFQNKLNRFEPRIVMNSQTGTFIRGGVDQRVAIDMGTRLWSTGNEMSRTIRSEASIGFLNAASKIFANDIAHELAAWPIDREANLILFSDFDNRNHHHADDADLLRRTRVGNIRIICRKEDNMTWGVKMLEALYKSGPVRLAVRQGIPYITCLVKTPWIQKLYEGLDEQSILYEDMVEMVTKFDKVNLEKSGNDFMPVVQRLFSKFKRKYNFGGPGQPITHKLTGAELTKDLMSFGAGDHKFKIEEFTHYELSVERNTTPVYLSGWIDNEHYDPKSWSHMVVSAVGYGKELDETNTVDELQGEFKGFTAVAAEYNKVANSSTKLQEISDESMANIVSLNTMNTMRLEDNSDSYKLYTSTSKAPDVILVGFSAANDAINGDVVEEQVHPNMMDYYDDETHMLDSGIPLPNKNIRLVHNGEFSGIKNVAKASMVQYPTHSQSAYIGSYRGGLKAVSELYGSKLELRQVEHDARQDCRLFEETYFINGSTNALPEINIDYNTVLDWLKERPDSEKILKDFDEVISGGLDIVGMDKVNIHEKLESRMKDVLMEDFEKGTNMPETLEEQRNRLIAWQRKGITMIFASFFKQVKDHLKRCLRKEIVYVDGMTPPQICALLNQIDGTDITFAEDDLKKQDRQTDHTLLDTEMEIYKRLGANPRIVDMWRTVHNKWRGKGIGIKFVSDASRHTGQATTAIGNAIVNLIVKQRLVKRLGKKLKLMLILGDDNIILTEGKITESEISLNSARHYNMQSDPSVRKDYGTFLRMMIYRRKDGMLECGPDVVRLCRRFQVLNGVSEQTDENVKMRTISYCCMLGDNQYTRKIISDIGKDVKLQSWFDMGSLMEVTAGKYQTTVEKIEGVYGWLLKMMREREVVIRYKLVPVEKRQ</sequence>
<dbReference type="GO" id="GO:0003968">
    <property type="term" value="F:RNA-directed RNA polymerase activity"/>
    <property type="evidence" value="ECO:0007669"/>
    <property type="project" value="UniProtKB-KW"/>
</dbReference>
<dbReference type="SUPFAM" id="SSF52540">
    <property type="entry name" value="P-loop containing nucleoside triphosphate hydrolases"/>
    <property type="match status" value="1"/>
</dbReference>
<dbReference type="GO" id="GO:0005524">
    <property type="term" value="F:ATP binding"/>
    <property type="evidence" value="ECO:0007669"/>
    <property type="project" value="UniProtKB-KW"/>
</dbReference>
<accession>A0A127AXE9</accession>
<dbReference type="Proteomes" id="UP000503137">
    <property type="component" value="Segment"/>
</dbReference>
<feature type="region of interest" description="Disordered" evidence="7">
    <location>
        <begin position="3664"/>
        <end position="3738"/>
    </location>
</feature>
<dbReference type="KEGG" id="vg:65101803"/>
<feature type="compositionally biased region" description="Basic and acidic residues" evidence="7">
    <location>
        <begin position="807"/>
        <end position="822"/>
    </location>
</feature>
<dbReference type="GO" id="GO:0006351">
    <property type="term" value="P:DNA-templated transcription"/>
    <property type="evidence" value="ECO:0007669"/>
    <property type="project" value="InterPro"/>
</dbReference>
<dbReference type="SUPFAM" id="SSF56672">
    <property type="entry name" value="DNA/RNA polymerases"/>
    <property type="match status" value="1"/>
</dbReference>
<evidence type="ECO:0000259" key="8">
    <source>
        <dbReference type="PROSITE" id="PS50507"/>
    </source>
</evidence>
<evidence type="ECO:0000313" key="10">
    <source>
        <dbReference type="Proteomes" id="UP000503137"/>
    </source>
</evidence>
<keyword evidence="5" id="KW-0067">ATP-binding</keyword>
<feature type="compositionally biased region" description="Acidic residues" evidence="7">
    <location>
        <begin position="3700"/>
        <end position="3715"/>
    </location>
</feature>
<evidence type="ECO:0000256" key="7">
    <source>
        <dbReference type="SAM" id="MobiDB-lite"/>
    </source>
</evidence>
<evidence type="ECO:0000313" key="9">
    <source>
        <dbReference type="EMBL" id="AMM45288.1"/>
    </source>
</evidence>
<feature type="compositionally biased region" description="Basic and acidic residues" evidence="7">
    <location>
        <begin position="3716"/>
        <end position="3728"/>
    </location>
</feature>
<keyword evidence="2" id="KW-0808">Transferase</keyword>
<dbReference type="EMBL" id="KT823701">
    <property type="protein sequence ID" value="AMM45288.1"/>
    <property type="molecule type" value="Genomic_RNA"/>
</dbReference>
<keyword evidence="5" id="KW-0547">Nucleotide-binding</keyword>
<feature type="compositionally biased region" description="Acidic residues" evidence="7">
    <location>
        <begin position="3679"/>
        <end position="3692"/>
    </location>
</feature>
<dbReference type="InterPro" id="IPR043502">
    <property type="entry name" value="DNA/RNA_pol_sf"/>
</dbReference>
<dbReference type="InterPro" id="IPR027351">
    <property type="entry name" value="(+)RNA_virus_helicase_core_dom"/>
</dbReference>
<dbReference type="GO" id="GO:0016787">
    <property type="term" value="F:hydrolase activity"/>
    <property type="evidence" value="ECO:0007669"/>
    <property type="project" value="UniProtKB-KW"/>
</dbReference>
<dbReference type="InterPro" id="IPR027417">
    <property type="entry name" value="P-loop_NTPase"/>
</dbReference>
<evidence type="ECO:0000256" key="5">
    <source>
        <dbReference type="ARBA" id="ARBA00022840"/>
    </source>
</evidence>
<dbReference type="Pfam" id="PF00978">
    <property type="entry name" value="RdRP_2"/>
    <property type="match status" value="1"/>
</dbReference>
<organism evidence="9 10">
    <name type="scientific">Rhizoctonia solani endornavirus 2</name>
    <dbReference type="NCBI Taxonomy" id="1807787"/>
    <lineage>
        <taxon>Viruses</taxon>
        <taxon>Riboviria</taxon>
        <taxon>Orthornavirae</taxon>
        <taxon>Kitrinoviricota</taxon>
        <taxon>Alsuviricetes</taxon>
        <taxon>Martellivirales</taxon>
        <taxon>Endornaviridae</taxon>
        <taxon>Alphaendornavirus</taxon>
        <taxon>Alphaendornavirus rhizosolani</taxon>
        <taxon>Rhizoctonia solani alphaendornavirus 2</taxon>
    </lineage>
</organism>
<evidence type="ECO:0000256" key="1">
    <source>
        <dbReference type="ARBA" id="ARBA00022484"/>
    </source>
</evidence>
<dbReference type="CDD" id="cd23255">
    <property type="entry name" value="Endornaviridae_RdRp"/>
    <property type="match status" value="1"/>
</dbReference>
<keyword evidence="3" id="KW-0548">Nucleotidyltransferase</keyword>
<keyword evidence="10" id="KW-1185">Reference proteome</keyword>
<keyword evidence="6" id="KW-0693">Viral RNA replication</keyword>